<dbReference type="EMBL" id="PGCL01000002">
    <property type="protein sequence ID" value="TAJ44823.1"/>
    <property type="molecule type" value="Genomic_DNA"/>
</dbReference>
<reference evidence="7 8" key="1">
    <citation type="submission" date="2017-11" db="EMBL/GenBank/DDBJ databases">
        <title>Isolation and Characterization of Methanofollis Species from Methane Seep Offshore SW Taiwan.</title>
        <authorList>
            <person name="Teng N.-H."/>
            <person name="Lai M.-C."/>
            <person name="Chen S.-C."/>
        </authorList>
    </citation>
    <scope>NUCLEOTIDE SEQUENCE [LARGE SCALE GENOMIC DNA]</scope>
    <source>
        <strain evidence="7 8">FWC-SCC2</strain>
    </source>
</reference>
<dbReference type="RefSeq" id="WP_130646630.1">
    <property type="nucleotide sequence ID" value="NZ_PGCL01000002.1"/>
</dbReference>
<comment type="subunit">
    <text evidence="5">Part of the 30S ribosomal subunit.</text>
</comment>
<accession>A0A483CTT9</accession>
<evidence type="ECO:0000256" key="4">
    <source>
        <dbReference type="ARBA" id="ARBA00035143"/>
    </source>
</evidence>
<dbReference type="NCBIfam" id="NF006811">
    <property type="entry name" value="PRK09333.1"/>
    <property type="match status" value="1"/>
</dbReference>
<evidence type="ECO:0000256" key="1">
    <source>
        <dbReference type="ARBA" id="ARBA00010014"/>
    </source>
</evidence>
<evidence type="ECO:0000256" key="6">
    <source>
        <dbReference type="SAM" id="MobiDB-lite"/>
    </source>
</evidence>
<proteinExistence type="inferred from homology"/>
<dbReference type="InterPro" id="IPR027548">
    <property type="entry name" value="Ribosomal_eS19_archaeal"/>
</dbReference>
<dbReference type="HAMAP" id="MF_01474">
    <property type="entry name" value="Ribosomal_eS19"/>
    <property type="match status" value="1"/>
</dbReference>
<comment type="similarity">
    <text evidence="1 5">Belongs to the eukaryotic ribosomal protein eS19 family.</text>
</comment>
<dbReference type="SUPFAM" id="SSF46785">
    <property type="entry name" value="Winged helix' DNA-binding domain"/>
    <property type="match status" value="1"/>
</dbReference>
<evidence type="ECO:0000313" key="7">
    <source>
        <dbReference type="EMBL" id="TAJ44823.1"/>
    </source>
</evidence>
<dbReference type="PANTHER" id="PTHR11710">
    <property type="entry name" value="40S RIBOSOMAL PROTEIN S19"/>
    <property type="match status" value="1"/>
</dbReference>
<dbReference type="GO" id="GO:0000028">
    <property type="term" value="P:ribosomal small subunit assembly"/>
    <property type="evidence" value="ECO:0007669"/>
    <property type="project" value="TreeGrafter"/>
</dbReference>
<dbReference type="PROSITE" id="PS00628">
    <property type="entry name" value="RIBOSOMAL_S19E"/>
    <property type="match status" value="1"/>
</dbReference>
<dbReference type="GO" id="GO:0003735">
    <property type="term" value="F:structural constituent of ribosome"/>
    <property type="evidence" value="ECO:0007669"/>
    <property type="project" value="InterPro"/>
</dbReference>
<dbReference type="PANTHER" id="PTHR11710:SF0">
    <property type="entry name" value="40S RIBOSOMAL PROTEIN S19"/>
    <property type="match status" value="1"/>
</dbReference>
<evidence type="ECO:0000313" key="8">
    <source>
        <dbReference type="Proteomes" id="UP000292580"/>
    </source>
</evidence>
<keyword evidence="8" id="KW-1185">Reference proteome</keyword>
<dbReference type="Gene3D" id="1.10.10.10">
    <property type="entry name" value="Winged helix-like DNA-binding domain superfamily/Winged helix DNA-binding domain"/>
    <property type="match status" value="1"/>
</dbReference>
<evidence type="ECO:0000256" key="2">
    <source>
        <dbReference type="ARBA" id="ARBA00022980"/>
    </source>
</evidence>
<dbReference type="AlphaFoldDB" id="A0A483CTT9"/>
<dbReference type="SMART" id="SM01413">
    <property type="entry name" value="Ribosomal_S19e"/>
    <property type="match status" value="1"/>
</dbReference>
<keyword evidence="2 5" id="KW-0689">Ribosomal protein</keyword>
<comment type="caution">
    <text evidence="7">The sequence shown here is derived from an EMBL/GenBank/DDBJ whole genome shotgun (WGS) entry which is preliminary data.</text>
</comment>
<protein>
    <recommendedName>
        <fullName evidence="4 5">Small ribosomal subunit protein eS19</fullName>
    </recommendedName>
</protein>
<comment type="function">
    <text evidence="5">May be involved in maturation of the 30S ribosomal subunit.</text>
</comment>
<dbReference type="InterPro" id="IPR036388">
    <property type="entry name" value="WH-like_DNA-bd_sf"/>
</dbReference>
<dbReference type="GO" id="GO:0003723">
    <property type="term" value="F:RNA binding"/>
    <property type="evidence" value="ECO:0007669"/>
    <property type="project" value="TreeGrafter"/>
</dbReference>
<name>A0A483CTT9_9EURY</name>
<dbReference type="GO" id="GO:0006412">
    <property type="term" value="P:translation"/>
    <property type="evidence" value="ECO:0007669"/>
    <property type="project" value="UniProtKB-UniRule"/>
</dbReference>
<keyword evidence="3 5" id="KW-0687">Ribonucleoprotein</keyword>
<organism evidence="7 8">
    <name type="scientific">Methanofollis fontis</name>
    <dbReference type="NCBI Taxonomy" id="2052832"/>
    <lineage>
        <taxon>Archaea</taxon>
        <taxon>Methanobacteriati</taxon>
        <taxon>Methanobacteriota</taxon>
        <taxon>Stenosarchaea group</taxon>
        <taxon>Methanomicrobia</taxon>
        <taxon>Methanomicrobiales</taxon>
        <taxon>Methanomicrobiaceae</taxon>
        <taxon>Methanofollis</taxon>
    </lineage>
</organism>
<gene>
    <name evidence="5" type="primary">rps19e</name>
    <name evidence="7" type="ORF">CUJ86_05895</name>
</gene>
<dbReference type="InterPro" id="IPR018277">
    <property type="entry name" value="Ribosomal_eS19_CS"/>
</dbReference>
<sequence>MTTVYDIPAEMLIPQVASELKELPAIQPPEWAAFAKTGIHKEMPPEDPDWWYVRAAAILRRLYTDGPVGVERLRSAYGGPRDRGSNPNRFKKGSGSILRKALQQLEEAGLVEKVGAGRQVSAQGRAFMDAAAHRLRGAAAEAVPGLERY</sequence>
<dbReference type="Proteomes" id="UP000292580">
    <property type="component" value="Unassembled WGS sequence"/>
</dbReference>
<feature type="region of interest" description="Disordered" evidence="6">
    <location>
        <begin position="74"/>
        <end position="93"/>
    </location>
</feature>
<dbReference type="GO" id="GO:0022627">
    <property type="term" value="C:cytosolic small ribosomal subunit"/>
    <property type="evidence" value="ECO:0007669"/>
    <property type="project" value="TreeGrafter"/>
</dbReference>
<dbReference type="Pfam" id="PF01090">
    <property type="entry name" value="Ribosomal_S19e"/>
    <property type="match status" value="1"/>
</dbReference>
<dbReference type="OrthoDB" id="371836at2157"/>
<dbReference type="InterPro" id="IPR036390">
    <property type="entry name" value="WH_DNA-bd_sf"/>
</dbReference>
<dbReference type="FunFam" id="1.10.10.10:FF:000449">
    <property type="entry name" value="30S ribosomal protein S19e"/>
    <property type="match status" value="1"/>
</dbReference>
<dbReference type="InterPro" id="IPR001266">
    <property type="entry name" value="Ribosomal_eS19"/>
</dbReference>
<evidence type="ECO:0000256" key="5">
    <source>
        <dbReference type="HAMAP-Rule" id="MF_01474"/>
    </source>
</evidence>
<evidence type="ECO:0000256" key="3">
    <source>
        <dbReference type="ARBA" id="ARBA00023274"/>
    </source>
</evidence>